<dbReference type="Pfam" id="PF00069">
    <property type="entry name" value="Pkinase"/>
    <property type="match status" value="1"/>
</dbReference>
<protein>
    <recommendedName>
        <fullName evidence="1">non-specific serine/threonine protein kinase</fullName>
        <ecNumber evidence="1">2.7.11.1</ecNumber>
    </recommendedName>
</protein>
<dbReference type="Gene3D" id="1.10.510.10">
    <property type="entry name" value="Transferase(Phosphotransferase) domain 1"/>
    <property type="match status" value="1"/>
</dbReference>
<keyword evidence="9" id="KW-0472">Membrane</keyword>
<reference evidence="11 12" key="1">
    <citation type="submission" date="2020-02" db="EMBL/GenBank/DDBJ databases">
        <title>Whole-genome analyses of novel actinobacteria.</title>
        <authorList>
            <person name="Sahin N."/>
        </authorList>
    </citation>
    <scope>NUCLEOTIDE SEQUENCE [LARGE SCALE GENOMIC DNA]</scope>
    <source>
        <strain evidence="11 12">A7024</strain>
    </source>
</reference>
<keyword evidence="3" id="KW-0808">Transferase</keyword>
<evidence type="ECO:0000256" key="3">
    <source>
        <dbReference type="ARBA" id="ARBA00022679"/>
    </source>
</evidence>
<evidence type="ECO:0000256" key="1">
    <source>
        <dbReference type="ARBA" id="ARBA00012513"/>
    </source>
</evidence>
<dbReference type="PANTHER" id="PTHR43289">
    <property type="entry name" value="MITOGEN-ACTIVATED PROTEIN KINASE KINASE KINASE 20-RELATED"/>
    <property type="match status" value="1"/>
</dbReference>
<evidence type="ECO:0000256" key="6">
    <source>
        <dbReference type="ARBA" id="ARBA00022840"/>
    </source>
</evidence>
<dbReference type="InterPro" id="IPR017441">
    <property type="entry name" value="Protein_kinase_ATP_BS"/>
</dbReference>
<comment type="caution">
    <text evidence="11">The sequence shown here is derived from an EMBL/GenBank/DDBJ whole genome shotgun (WGS) entry which is preliminary data.</text>
</comment>
<feature type="region of interest" description="Disordered" evidence="8">
    <location>
        <begin position="363"/>
        <end position="429"/>
    </location>
</feature>
<name>A0A6G4TQU2_9ACTN</name>
<evidence type="ECO:0000313" key="12">
    <source>
        <dbReference type="Proteomes" id="UP000481583"/>
    </source>
</evidence>
<feature type="binding site" evidence="7">
    <location>
        <position position="42"/>
    </location>
    <ligand>
        <name>ATP</name>
        <dbReference type="ChEBI" id="CHEBI:30616"/>
    </ligand>
</feature>
<keyword evidence="2 11" id="KW-0723">Serine/threonine-protein kinase</keyword>
<keyword evidence="6 7" id="KW-0067">ATP-binding</keyword>
<dbReference type="EMBL" id="JAAKZV010000001">
    <property type="protein sequence ID" value="NGN62379.1"/>
    <property type="molecule type" value="Genomic_DNA"/>
</dbReference>
<evidence type="ECO:0000256" key="5">
    <source>
        <dbReference type="ARBA" id="ARBA00022777"/>
    </source>
</evidence>
<dbReference type="Proteomes" id="UP000481583">
    <property type="component" value="Unassembled WGS sequence"/>
</dbReference>
<evidence type="ECO:0000256" key="9">
    <source>
        <dbReference type="SAM" id="Phobius"/>
    </source>
</evidence>
<dbReference type="EC" id="2.7.11.1" evidence="1"/>
<sequence>MHGDRGRLIDGRFELLERLGSGGMGTVWRARDTALRREVALKEVRTADPALLADHPEAERMLRERVLREAQALARLSHPNVVTIHHIVDAEPHPWLVMELVPGGSLQDLLAAHGPLDPVTAARLGLDVLAGLRAAHAAGIHHRDVKPANVLLRADGSAVLTDFGIAALQGSDALTRPGDVIGSPEYIAPERIRGAPDHPAADLWSLGMLLYVLVEGVSPLRRENTLATLAAVLDAELPTPQRAGTLAPVLQALLVRDPQLRPDAQRLEGMLREAVTAGDGGARAGAAAGGAFAVTRTAAPGGRGAGPRAYTPTALDSPRPQHPPGDSRQRTTLLVAAIALAMVLLGAMAAGFVLWAGGDNGNGGRDGGGNDAKGSTAQQPPGKQPQNSQRQTTPAGEQPGGSTTPAEPSDSGPDKESPPETKPPDASDGRWIAVLDSEKSKSVAESQLAKIRSSVPEARLLHSDDYASLNPGHWVVYAAGDFADGHAAVAYCKKIGRATTSLCYGRYLSDLPDDNTLYCPPEGGGVCTRR</sequence>
<keyword evidence="5 11" id="KW-0418">Kinase</keyword>
<feature type="compositionally biased region" description="Low complexity" evidence="8">
    <location>
        <begin position="297"/>
        <end position="312"/>
    </location>
</feature>
<feature type="compositionally biased region" description="Basic and acidic residues" evidence="8">
    <location>
        <begin position="412"/>
        <end position="428"/>
    </location>
</feature>
<evidence type="ECO:0000256" key="8">
    <source>
        <dbReference type="SAM" id="MobiDB-lite"/>
    </source>
</evidence>
<dbReference type="GO" id="GO:0004674">
    <property type="term" value="F:protein serine/threonine kinase activity"/>
    <property type="evidence" value="ECO:0007669"/>
    <property type="project" value="UniProtKB-KW"/>
</dbReference>
<dbReference type="SUPFAM" id="SSF56112">
    <property type="entry name" value="Protein kinase-like (PK-like)"/>
    <property type="match status" value="1"/>
</dbReference>
<dbReference type="PANTHER" id="PTHR43289:SF6">
    <property type="entry name" value="SERINE_THREONINE-PROTEIN KINASE NEKL-3"/>
    <property type="match status" value="1"/>
</dbReference>
<dbReference type="AlphaFoldDB" id="A0A6G4TQU2"/>
<dbReference type="CDD" id="cd14014">
    <property type="entry name" value="STKc_PknB_like"/>
    <property type="match status" value="1"/>
</dbReference>
<organism evidence="11 12">
    <name type="scientific">Streptomyces coryli</name>
    <dbReference type="NCBI Taxonomy" id="1128680"/>
    <lineage>
        <taxon>Bacteria</taxon>
        <taxon>Bacillati</taxon>
        <taxon>Actinomycetota</taxon>
        <taxon>Actinomycetes</taxon>
        <taxon>Kitasatosporales</taxon>
        <taxon>Streptomycetaceae</taxon>
        <taxon>Streptomyces</taxon>
    </lineage>
</organism>
<dbReference type="GO" id="GO:0005524">
    <property type="term" value="F:ATP binding"/>
    <property type="evidence" value="ECO:0007669"/>
    <property type="project" value="UniProtKB-UniRule"/>
</dbReference>
<dbReference type="InterPro" id="IPR011009">
    <property type="entry name" value="Kinase-like_dom_sf"/>
</dbReference>
<dbReference type="PROSITE" id="PS50011">
    <property type="entry name" value="PROTEIN_KINASE_DOM"/>
    <property type="match status" value="1"/>
</dbReference>
<evidence type="ECO:0000256" key="4">
    <source>
        <dbReference type="ARBA" id="ARBA00022741"/>
    </source>
</evidence>
<evidence type="ECO:0000256" key="2">
    <source>
        <dbReference type="ARBA" id="ARBA00022527"/>
    </source>
</evidence>
<evidence type="ECO:0000313" key="11">
    <source>
        <dbReference type="EMBL" id="NGN62379.1"/>
    </source>
</evidence>
<keyword evidence="9" id="KW-1133">Transmembrane helix</keyword>
<gene>
    <name evidence="11" type="ORF">G5C51_00435</name>
</gene>
<dbReference type="InterPro" id="IPR008271">
    <property type="entry name" value="Ser/Thr_kinase_AS"/>
</dbReference>
<dbReference type="InterPro" id="IPR000719">
    <property type="entry name" value="Prot_kinase_dom"/>
</dbReference>
<dbReference type="SMART" id="SM00220">
    <property type="entry name" value="S_TKc"/>
    <property type="match status" value="1"/>
</dbReference>
<dbReference type="PROSITE" id="PS00108">
    <property type="entry name" value="PROTEIN_KINASE_ST"/>
    <property type="match status" value="1"/>
</dbReference>
<evidence type="ECO:0000256" key="7">
    <source>
        <dbReference type="PROSITE-ProRule" id="PRU10141"/>
    </source>
</evidence>
<feature type="region of interest" description="Disordered" evidence="8">
    <location>
        <begin position="297"/>
        <end position="328"/>
    </location>
</feature>
<feature type="domain" description="Protein kinase" evidence="10">
    <location>
        <begin position="13"/>
        <end position="271"/>
    </location>
</feature>
<dbReference type="RefSeq" id="WP_165229548.1">
    <property type="nucleotide sequence ID" value="NZ_JAAKZV010000001.1"/>
</dbReference>
<dbReference type="PROSITE" id="PS00107">
    <property type="entry name" value="PROTEIN_KINASE_ATP"/>
    <property type="match status" value="1"/>
</dbReference>
<keyword evidence="9" id="KW-0812">Transmembrane</keyword>
<proteinExistence type="predicted"/>
<accession>A0A6G4TQU2</accession>
<feature type="transmembrane region" description="Helical" evidence="9">
    <location>
        <begin position="333"/>
        <end position="355"/>
    </location>
</feature>
<evidence type="ECO:0000259" key="10">
    <source>
        <dbReference type="PROSITE" id="PS50011"/>
    </source>
</evidence>
<feature type="compositionally biased region" description="Polar residues" evidence="8">
    <location>
        <begin position="373"/>
        <end position="406"/>
    </location>
</feature>
<keyword evidence="12" id="KW-1185">Reference proteome</keyword>
<keyword evidence="4 7" id="KW-0547">Nucleotide-binding</keyword>
<dbReference type="Gene3D" id="3.30.200.20">
    <property type="entry name" value="Phosphorylase Kinase, domain 1"/>
    <property type="match status" value="1"/>
</dbReference>